<feature type="compositionally biased region" description="Basic and acidic residues" evidence="1">
    <location>
        <begin position="39"/>
        <end position="52"/>
    </location>
</feature>
<dbReference type="Pfam" id="PF00269">
    <property type="entry name" value="SASP"/>
    <property type="match status" value="1"/>
</dbReference>
<proteinExistence type="predicted"/>
<dbReference type="RefSeq" id="WP_307354680.1">
    <property type="nucleotide sequence ID" value="NZ_BAAACJ010000024.1"/>
</dbReference>
<dbReference type="EMBL" id="JAUSWN010000001">
    <property type="protein sequence ID" value="MDQ0478356.1"/>
    <property type="molecule type" value="Genomic_DNA"/>
</dbReference>
<feature type="region of interest" description="Disordered" evidence="1">
    <location>
        <begin position="1"/>
        <end position="52"/>
    </location>
</feature>
<evidence type="ECO:0000313" key="3">
    <source>
        <dbReference type="Proteomes" id="UP001224418"/>
    </source>
</evidence>
<name>A0ABU0JMQ6_HATLI</name>
<evidence type="ECO:0000256" key="1">
    <source>
        <dbReference type="SAM" id="MobiDB-lite"/>
    </source>
</evidence>
<reference evidence="2 3" key="1">
    <citation type="submission" date="2023-07" db="EMBL/GenBank/DDBJ databases">
        <title>Genomic Encyclopedia of Type Strains, Phase IV (KMG-IV): sequencing the most valuable type-strain genomes for metagenomic binning, comparative biology and taxonomic classification.</title>
        <authorList>
            <person name="Goeker M."/>
        </authorList>
    </citation>
    <scope>NUCLEOTIDE SEQUENCE [LARGE SCALE GENOMIC DNA]</scope>
    <source>
        <strain evidence="2 3">DSM 1400</strain>
    </source>
</reference>
<evidence type="ECO:0008006" key="4">
    <source>
        <dbReference type="Google" id="ProtNLM"/>
    </source>
</evidence>
<keyword evidence="3" id="KW-1185">Reference proteome</keyword>
<dbReference type="Proteomes" id="UP001224418">
    <property type="component" value="Unassembled WGS sequence"/>
</dbReference>
<gene>
    <name evidence="2" type="ORF">QOZ93_000057</name>
</gene>
<dbReference type="InterPro" id="IPR001448">
    <property type="entry name" value="SASP_alpha/beta-type"/>
</dbReference>
<protein>
    <recommendedName>
        <fullName evidence="4">Small, acid-soluble spore protein, alpha/beta type</fullName>
    </recommendedName>
</protein>
<accession>A0ABU0JMQ6</accession>
<organism evidence="2 3">
    <name type="scientific">Hathewaya limosa</name>
    <name type="common">Clostridium limosum</name>
    <dbReference type="NCBI Taxonomy" id="1536"/>
    <lineage>
        <taxon>Bacteria</taxon>
        <taxon>Bacillati</taxon>
        <taxon>Bacillota</taxon>
        <taxon>Clostridia</taxon>
        <taxon>Eubacteriales</taxon>
        <taxon>Clostridiaceae</taxon>
        <taxon>Hathewaya</taxon>
    </lineage>
</organism>
<sequence length="52" mass="5909">MSHKNNKNSKDNKKSKQKTRAQLQKMKCETANELGTNNESKKLGKSAEKCNK</sequence>
<evidence type="ECO:0000313" key="2">
    <source>
        <dbReference type="EMBL" id="MDQ0478356.1"/>
    </source>
</evidence>
<comment type="caution">
    <text evidence="2">The sequence shown here is derived from an EMBL/GenBank/DDBJ whole genome shotgun (WGS) entry which is preliminary data.</text>
</comment>